<keyword evidence="2" id="KW-1185">Reference proteome</keyword>
<evidence type="ECO:0000313" key="2">
    <source>
        <dbReference type="Proteomes" id="UP001589700"/>
    </source>
</evidence>
<name>A0ABV5JTU2_9ACTN</name>
<dbReference type="EMBL" id="JBHMDY010000012">
    <property type="protein sequence ID" value="MFB9261041.1"/>
    <property type="molecule type" value="Genomic_DNA"/>
</dbReference>
<dbReference type="RefSeq" id="WP_182631939.1">
    <property type="nucleotide sequence ID" value="NZ_JAALDM010000101.1"/>
</dbReference>
<sequence>MYVIGTGPTELHAQIDLHHRARAVDYNATPTVLSTVQEAGHWSVVAELQTADVGEGQ</sequence>
<protein>
    <submittedName>
        <fullName evidence="1">Uncharacterized protein</fullName>
    </submittedName>
</protein>
<evidence type="ECO:0000313" key="1">
    <source>
        <dbReference type="EMBL" id="MFB9261041.1"/>
    </source>
</evidence>
<reference evidence="1 2" key="1">
    <citation type="submission" date="2024-09" db="EMBL/GenBank/DDBJ databases">
        <authorList>
            <person name="Sun Q."/>
            <person name="Mori K."/>
        </authorList>
    </citation>
    <scope>NUCLEOTIDE SEQUENCE [LARGE SCALE GENOMIC DNA]</scope>
    <source>
        <strain evidence="1 2">CCM 7659</strain>
    </source>
</reference>
<gene>
    <name evidence="1" type="ORF">ACFFVD_14670</name>
</gene>
<proteinExistence type="predicted"/>
<accession>A0ABV5JTU2</accession>
<organism evidence="1 2">
    <name type="scientific">Dietzia aerolata</name>
    <dbReference type="NCBI Taxonomy" id="595984"/>
    <lineage>
        <taxon>Bacteria</taxon>
        <taxon>Bacillati</taxon>
        <taxon>Actinomycetota</taxon>
        <taxon>Actinomycetes</taxon>
        <taxon>Mycobacteriales</taxon>
        <taxon>Dietziaceae</taxon>
        <taxon>Dietzia</taxon>
    </lineage>
</organism>
<dbReference type="Proteomes" id="UP001589700">
    <property type="component" value="Unassembled WGS sequence"/>
</dbReference>
<comment type="caution">
    <text evidence="1">The sequence shown here is derived from an EMBL/GenBank/DDBJ whole genome shotgun (WGS) entry which is preliminary data.</text>
</comment>